<dbReference type="KEGG" id="plia:E4191_20115"/>
<dbReference type="PROSITE" id="PS00571">
    <property type="entry name" value="AMIDASES"/>
    <property type="match status" value="1"/>
</dbReference>
<keyword evidence="2" id="KW-0378">Hydrolase</keyword>
<organism evidence="2 3">
    <name type="scientific">Paracoccus liaowanqingii</name>
    <dbReference type="NCBI Taxonomy" id="2560053"/>
    <lineage>
        <taxon>Bacteria</taxon>
        <taxon>Pseudomonadati</taxon>
        <taxon>Pseudomonadota</taxon>
        <taxon>Alphaproteobacteria</taxon>
        <taxon>Rhodobacterales</taxon>
        <taxon>Paracoccaceae</taxon>
        <taxon>Paracoccus</taxon>
    </lineage>
</organism>
<dbReference type="InterPro" id="IPR023631">
    <property type="entry name" value="Amidase_dom"/>
</dbReference>
<accession>A0A4Y5SUH3</accession>
<geneLocation type="plasmid" evidence="2 3">
    <name>unnamed4</name>
</geneLocation>
<dbReference type="InterPro" id="IPR036928">
    <property type="entry name" value="AS_sf"/>
</dbReference>
<name>A0A4Y5SUH3_9RHOB</name>
<dbReference type="EMBL" id="CP040763">
    <property type="protein sequence ID" value="QDA36416.1"/>
    <property type="molecule type" value="Genomic_DNA"/>
</dbReference>
<keyword evidence="2" id="KW-0614">Plasmid</keyword>
<evidence type="ECO:0000259" key="1">
    <source>
        <dbReference type="Pfam" id="PF01425"/>
    </source>
</evidence>
<dbReference type="Proteomes" id="UP000296374">
    <property type="component" value="Plasmid unnamed4"/>
</dbReference>
<dbReference type="InterPro" id="IPR020556">
    <property type="entry name" value="Amidase_CS"/>
</dbReference>
<dbReference type="EC" id="3.5.1.4" evidence="2"/>
<dbReference type="SUPFAM" id="SSF75304">
    <property type="entry name" value="Amidase signature (AS) enzymes"/>
    <property type="match status" value="1"/>
</dbReference>
<gene>
    <name evidence="2" type="ORF">E4191_20115</name>
</gene>
<reference evidence="3" key="1">
    <citation type="submission" date="2019-05" db="EMBL/GenBank/DDBJ databases">
        <title>Tamlana fucoidanivorans sp. nov., isolated from the surface of algae collected from Fujian province in China.</title>
        <authorList>
            <person name="Li J."/>
        </authorList>
    </citation>
    <scope>NUCLEOTIDE SEQUENCE [LARGE SCALE GENOMIC DNA]</scope>
    <source>
        <strain evidence="3">2251</strain>
        <plasmid evidence="3">unnamed4</plasmid>
    </source>
</reference>
<proteinExistence type="predicted"/>
<dbReference type="PANTHER" id="PTHR46310:SF7">
    <property type="entry name" value="AMIDASE 1"/>
    <property type="match status" value="1"/>
</dbReference>
<dbReference type="GO" id="GO:0004040">
    <property type="term" value="F:amidase activity"/>
    <property type="evidence" value="ECO:0007669"/>
    <property type="project" value="UniProtKB-EC"/>
</dbReference>
<dbReference type="Pfam" id="PF01425">
    <property type="entry name" value="Amidase"/>
    <property type="match status" value="1"/>
</dbReference>
<feature type="domain" description="Amidase" evidence="1">
    <location>
        <begin position="22"/>
        <end position="200"/>
    </location>
</feature>
<dbReference type="PANTHER" id="PTHR46310">
    <property type="entry name" value="AMIDASE 1"/>
    <property type="match status" value="1"/>
</dbReference>
<dbReference type="Gene3D" id="3.90.1300.10">
    <property type="entry name" value="Amidase signature (AS) domain"/>
    <property type="match status" value="1"/>
</dbReference>
<protein>
    <submittedName>
        <fullName evidence="2">Amidase</fullName>
        <ecNumber evidence="2">3.5.1.4</ecNumber>
    </submittedName>
</protein>
<dbReference type="AlphaFoldDB" id="A0A4Y5SUH3"/>
<evidence type="ECO:0000313" key="3">
    <source>
        <dbReference type="Proteomes" id="UP000296374"/>
    </source>
</evidence>
<dbReference type="NCBIfam" id="NF006169">
    <property type="entry name" value="PRK08310.1"/>
    <property type="match status" value="1"/>
</dbReference>
<sequence>MTMRDDPFGAFMPYPPVPVAHAADGPLAGLTLAVKDIFHVAGHRTGAGCPSWLAQSPVHDATAPAVQTLLDAGARFVGKTHTDELAWSMYGMNAHFGTPVNPAAPGRIPGGSSSGSAVAVAGGLADIAIGSDTGGSVRAPASFCGIWGWRPTHGLIPMAGAMALAPSFDACGIFARDGATLALAAAAVLDRDAAPLTAPRLLVPRDMLALLGPAAQRIWQQGFGALSAREVTVYPDGVEVAYATFLTAVMADAKETILPFIRQSRMPLVRGIDGRADAAEALTPDQIADGRASRDAFAAHLDRLLARSGVLLAPVVQDAPFRLDAPVEVFDRFRHEAQRLLCVAGMARLPQVVFPAGWIDGAPFGLSLIGPRGSDLSLIALAQELTSLKETP</sequence>
<evidence type="ECO:0000313" key="2">
    <source>
        <dbReference type="EMBL" id="QDA36416.1"/>
    </source>
</evidence>